<sequence length="509" mass="57572">MEIERLVAFLESSPTVRLLRADQAAFVVCFLRHSLKLTGQDSAISLSHNELQHRLTVFQEQLREDGYDAFSGSADRYLREWSDAGWLRRFLPAESSSPHYQLTRYAEDAIGFLEQSISRETRMVGTESRLRLVIDTLTDLVQGASSDREQRLQTLIEQRDDLNRQIDSIRGGAEIETYHPAQVRERFHTAVDLLKTLQGDFRAVEDRFEEIARDVTRGALDTERGRGDILAGALDAEDLVKQQDEGVSFDAFVAFLFSPQAQAKLRETIAEVTRLEAITDQRGAIEHVRAMVPSLLAEAENVLRQTGRLSQTLRRLLDSQSTSHRKRTAEVLQEIRTLAAKMKQSTSQTGIPVPSEIGLRVDTTLGISSPLTRPFWTPPQVFDIAVETNEIDWETAKRHARKLSGLKRLQWDRMRDLVHRVTDLQTNITLSQLLEHRPPTVGVIELVGWMQIAHEDGHAIDAEATEQVTVTTEDPLSGESSTVHVRVPLVTFSKTHQIENEPVRKGKPR</sequence>
<proteinExistence type="predicted"/>
<dbReference type="InterPro" id="IPR021804">
    <property type="entry name" value="DUF3375"/>
</dbReference>
<evidence type="ECO:0000313" key="2">
    <source>
        <dbReference type="Proteomes" id="UP000036367"/>
    </source>
</evidence>
<reference evidence="1" key="1">
    <citation type="submission" date="2015-05" db="EMBL/GenBank/DDBJ databases">
        <title>Permanent draft genome of Rhodopirellula islandicus K833.</title>
        <authorList>
            <person name="Kizina J."/>
            <person name="Richter M."/>
            <person name="Glockner F.O."/>
            <person name="Harder J."/>
        </authorList>
    </citation>
    <scope>NUCLEOTIDE SEQUENCE [LARGE SCALE GENOMIC DNA]</scope>
    <source>
        <strain evidence="1">K833</strain>
    </source>
</reference>
<keyword evidence="2" id="KW-1185">Reference proteome</keyword>
<dbReference type="AlphaFoldDB" id="A0A0J1BGJ0"/>
<dbReference type="Proteomes" id="UP000036367">
    <property type="component" value="Unassembled WGS sequence"/>
</dbReference>
<evidence type="ECO:0000313" key="1">
    <source>
        <dbReference type="EMBL" id="KLU05667.1"/>
    </source>
</evidence>
<gene>
    <name evidence="1" type="ORF">RISK_002299</name>
</gene>
<dbReference type="EMBL" id="LECT01000017">
    <property type="protein sequence ID" value="KLU05667.1"/>
    <property type="molecule type" value="Genomic_DNA"/>
</dbReference>
<dbReference type="Pfam" id="PF11855">
    <property type="entry name" value="DUF3375"/>
    <property type="match status" value="1"/>
</dbReference>
<comment type="caution">
    <text evidence="1">The sequence shown here is derived from an EMBL/GenBank/DDBJ whole genome shotgun (WGS) entry which is preliminary data.</text>
</comment>
<dbReference type="RefSeq" id="WP_047813979.1">
    <property type="nucleotide sequence ID" value="NZ_LECT01000017.1"/>
</dbReference>
<organism evidence="1 2">
    <name type="scientific">Rhodopirellula islandica</name>
    <dbReference type="NCBI Taxonomy" id="595434"/>
    <lineage>
        <taxon>Bacteria</taxon>
        <taxon>Pseudomonadati</taxon>
        <taxon>Planctomycetota</taxon>
        <taxon>Planctomycetia</taxon>
        <taxon>Pirellulales</taxon>
        <taxon>Pirellulaceae</taxon>
        <taxon>Rhodopirellula</taxon>
    </lineage>
</organism>
<dbReference type="STRING" id="595434.RISK_002299"/>
<protein>
    <recommendedName>
        <fullName evidence="3">DUF3375 domain-containing protein</fullName>
    </recommendedName>
</protein>
<dbReference type="OrthoDB" id="138803at2"/>
<name>A0A0J1BGJ0_RHOIS</name>
<accession>A0A0J1BGJ0</accession>
<dbReference type="PATRIC" id="fig|595434.4.peg.2193"/>
<evidence type="ECO:0008006" key="3">
    <source>
        <dbReference type="Google" id="ProtNLM"/>
    </source>
</evidence>